<evidence type="ECO:0000256" key="2">
    <source>
        <dbReference type="ARBA" id="ARBA00022884"/>
    </source>
</evidence>
<evidence type="ECO:0000259" key="6">
    <source>
        <dbReference type="PROSITE" id="PS51151"/>
    </source>
</evidence>
<dbReference type="Gene3D" id="2.20.70.30">
    <property type="entry name" value="Nascent polypeptide-associated complex domain"/>
    <property type="match status" value="1"/>
</dbReference>
<keyword evidence="3 4" id="KW-0653">Protein transport</keyword>
<gene>
    <name evidence="4" type="primary">nac</name>
    <name evidence="7" type="ORF">ENP55_00060</name>
</gene>
<sequence>MFSMSPRELKRMLKKMGIDIEEYSDVDRVEIFLKNKKLVVTNPQVVAFKTGGQVAFQISGVVREEEVSAQPSPQQPVAEEVKIPEEDIRFVMEQTGASYEEARKALVNSKGDIIQAILAIKSSKG</sequence>
<keyword evidence="2 4" id="KW-0694">RNA-binding</keyword>
<feature type="domain" description="NAC-A/B" evidence="6">
    <location>
        <begin position="3"/>
        <end position="71"/>
    </location>
</feature>
<comment type="similarity">
    <text evidence="4">Belongs to the NAC-alpha family.</text>
</comment>
<dbReference type="NCBIfam" id="TIGR00264">
    <property type="entry name" value="archaeal-type nascent polypeptide-associated complex protein"/>
    <property type="match status" value="1"/>
</dbReference>
<dbReference type="InterPro" id="IPR005231">
    <property type="entry name" value="NAC_arc"/>
</dbReference>
<evidence type="ECO:0000256" key="5">
    <source>
        <dbReference type="NCBIfam" id="TIGR00264"/>
    </source>
</evidence>
<dbReference type="InterPro" id="IPR038187">
    <property type="entry name" value="NAC_A/B_dom_sf"/>
</dbReference>
<comment type="subunit">
    <text evidence="4">Homodimer. Interacts with the ribosome. Binds ribosomal RNA.</text>
</comment>
<accession>A0A7C2BJM8</accession>
<comment type="function">
    <text evidence="4">Contacts the emerging nascent chain on the ribosome.</text>
</comment>
<dbReference type="Pfam" id="PF19026">
    <property type="entry name" value="UBA_HYPK"/>
    <property type="match status" value="1"/>
</dbReference>
<protein>
    <recommendedName>
        <fullName evidence="4 5">Nascent polypeptide-associated complex protein</fullName>
    </recommendedName>
</protein>
<evidence type="ECO:0000256" key="3">
    <source>
        <dbReference type="ARBA" id="ARBA00022927"/>
    </source>
</evidence>
<dbReference type="AlphaFoldDB" id="A0A7C2BJM8"/>
<dbReference type="InterPro" id="IPR044034">
    <property type="entry name" value="NAC-like_UBA"/>
</dbReference>
<dbReference type="GO" id="GO:0015031">
    <property type="term" value="P:protein transport"/>
    <property type="evidence" value="ECO:0007669"/>
    <property type="project" value="UniProtKB-UniRule"/>
</dbReference>
<comment type="caution">
    <text evidence="7">The sequence shown here is derived from an EMBL/GenBank/DDBJ whole genome shotgun (WGS) entry which is preliminary data.</text>
</comment>
<evidence type="ECO:0000256" key="4">
    <source>
        <dbReference type="HAMAP-Rule" id="MF_00814"/>
    </source>
</evidence>
<organism evidence="7">
    <name type="scientific">Thermosphaera aggregans</name>
    <dbReference type="NCBI Taxonomy" id="54254"/>
    <lineage>
        <taxon>Archaea</taxon>
        <taxon>Thermoproteota</taxon>
        <taxon>Thermoprotei</taxon>
        <taxon>Desulfurococcales</taxon>
        <taxon>Desulfurococcaceae</taxon>
        <taxon>Thermosphaera</taxon>
    </lineage>
</organism>
<dbReference type="GO" id="GO:0003723">
    <property type="term" value="F:RNA binding"/>
    <property type="evidence" value="ECO:0007669"/>
    <property type="project" value="UniProtKB-UniRule"/>
</dbReference>
<dbReference type="Pfam" id="PF01849">
    <property type="entry name" value="NAC"/>
    <property type="match status" value="1"/>
</dbReference>
<name>A0A7C2BJM8_9CREN</name>
<dbReference type="CDD" id="cd14359">
    <property type="entry name" value="UBA_AeNAC"/>
    <property type="match status" value="1"/>
</dbReference>
<reference evidence="7" key="1">
    <citation type="journal article" date="2020" name="mSystems">
        <title>Genome- and Community-Level Interaction Insights into Carbon Utilization and Element Cycling Functions of Hydrothermarchaeota in Hydrothermal Sediment.</title>
        <authorList>
            <person name="Zhou Z."/>
            <person name="Liu Y."/>
            <person name="Xu W."/>
            <person name="Pan J."/>
            <person name="Luo Z.H."/>
            <person name="Li M."/>
        </authorList>
    </citation>
    <scope>NUCLEOTIDE SEQUENCE [LARGE SCALE GENOMIC DNA]</scope>
    <source>
        <strain evidence="7">SpSt-23</strain>
    </source>
</reference>
<dbReference type="SUPFAM" id="SSF46934">
    <property type="entry name" value="UBA-like"/>
    <property type="match status" value="1"/>
</dbReference>
<dbReference type="SMART" id="SM01407">
    <property type="entry name" value="NAC"/>
    <property type="match status" value="1"/>
</dbReference>
<dbReference type="HAMAP" id="MF_00814">
    <property type="entry name" value="NAC_arch"/>
    <property type="match status" value="1"/>
</dbReference>
<dbReference type="InterPro" id="IPR002715">
    <property type="entry name" value="Nas_poly-pep-assoc_cplx_dom"/>
</dbReference>
<proteinExistence type="inferred from homology"/>
<evidence type="ECO:0000256" key="1">
    <source>
        <dbReference type="ARBA" id="ARBA00022448"/>
    </source>
</evidence>
<dbReference type="InterPro" id="IPR009060">
    <property type="entry name" value="UBA-like_sf"/>
</dbReference>
<evidence type="ECO:0000313" key="7">
    <source>
        <dbReference type="EMBL" id="HEF86715.1"/>
    </source>
</evidence>
<dbReference type="PROSITE" id="PS51151">
    <property type="entry name" value="NAC_AB"/>
    <property type="match status" value="1"/>
</dbReference>
<dbReference type="EMBL" id="DSJT01000002">
    <property type="protein sequence ID" value="HEF86715.1"/>
    <property type="molecule type" value="Genomic_DNA"/>
</dbReference>
<keyword evidence="1 4" id="KW-0813">Transport</keyword>
<dbReference type="Gene3D" id="1.10.8.10">
    <property type="entry name" value="DNA helicase RuvA subunit, C-terminal domain"/>
    <property type="match status" value="1"/>
</dbReference>